<dbReference type="PANTHER" id="PTHR46208">
    <property type="entry name" value="MITOCHONDRIAL IMPORT RECEPTOR SUBUNIT TOM70"/>
    <property type="match status" value="1"/>
</dbReference>
<protein>
    <submittedName>
        <fullName evidence="10">Tetratricopeptide repeat protein</fullName>
    </submittedName>
</protein>
<dbReference type="Gene3D" id="1.25.40.10">
    <property type="entry name" value="Tetratricopeptide repeat domain"/>
    <property type="match status" value="4"/>
</dbReference>
<proteinExistence type="inferred from homology"/>
<dbReference type="RefSeq" id="WP_263333046.1">
    <property type="nucleotide sequence ID" value="NZ_JAGSYH010000001.1"/>
</dbReference>
<keyword evidence="6" id="KW-0472">Membrane</keyword>
<evidence type="ECO:0000256" key="6">
    <source>
        <dbReference type="ARBA" id="ARBA00023136"/>
    </source>
</evidence>
<dbReference type="InterPro" id="IPR019734">
    <property type="entry name" value="TPR_rpt"/>
</dbReference>
<feature type="repeat" description="TPR" evidence="8">
    <location>
        <begin position="269"/>
        <end position="302"/>
    </location>
</feature>
<evidence type="ECO:0000256" key="2">
    <source>
        <dbReference type="ARBA" id="ARBA00022692"/>
    </source>
</evidence>
<keyword evidence="9" id="KW-0732">Signal</keyword>
<dbReference type="SMART" id="SM00028">
    <property type="entry name" value="TPR"/>
    <property type="match status" value="7"/>
</dbReference>
<comment type="caution">
    <text evidence="10">The sequence shown here is derived from an EMBL/GenBank/DDBJ whole genome shotgun (WGS) entry which is preliminary data.</text>
</comment>
<dbReference type="PANTHER" id="PTHR46208:SF1">
    <property type="entry name" value="MITOCHONDRIAL IMPORT RECEPTOR SUBUNIT TOM70"/>
    <property type="match status" value="1"/>
</dbReference>
<organism evidence="10 11">
    <name type="scientific">Acidicapsa dinghuensis</name>
    <dbReference type="NCBI Taxonomy" id="2218256"/>
    <lineage>
        <taxon>Bacteria</taxon>
        <taxon>Pseudomonadati</taxon>
        <taxon>Acidobacteriota</taxon>
        <taxon>Terriglobia</taxon>
        <taxon>Terriglobales</taxon>
        <taxon>Acidobacteriaceae</taxon>
        <taxon>Acidicapsa</taxon>
    </lineage>
</organism>
<name>A0ABW1EKZ2_9BACT</name>
<keyword evidence="2" id="KW-0812">Transmembrane</keyword>
<keyword evidence="5" id="KW-1133">Transmembrane helix</keyword>
<dbReference type="InterPro" id="IPR011990">
    <property type="entry name" value="TPR-like_helical_dom_sf"/>
</dbReference>
<dbReference type="Proteomes" id="UP001596091">
    <property type="component" value="Unassembled WGS sequence"/>
</dbReference>
<feature type="repeat" description="TPR" evidence="8">
    <location>
        <begin position="101"/>
        <end position="134"/>
    </location>
</feature>
<evidence type="ECO:0000256" key="4">
    <source>
        <dbReference type="ARBA" id="ARBA00022803"/>
    </source>
</evidence>
<evidence type="ECO:0000313" key="11">
    <source>
        <dbReference type="Proteomes" id="UP001596091"/>
    </source>
</evidence>
<dbReference type="EMBL" id="JBHSPH010000010">
    <property type="protein sequence ID" value="MFC5864526.1"/>
    <property type="molecule type" value="Genomic_DNA"/>
</dbReference>
<evidence type="ECO:0000256" key="3">
    <source>
        <dbReference type="ARBA" id="ARBA00022737"/>
    </source>
</evidence>
<dbReference type="Pfam" id="PF14559">
    <property type="entry name" value="TPR_19"/>
    <property type="match status" value="1"/>
</dbReference>
<dbReference type="PROSITE" id="PS50005">
    <property type="entry name" value="TPR"/>
    <property type="match status" value="6"/>
</dbReference>
<feature type="repeat" description="TPR" evidence="8">
    <location>
        <begin position="202"/>
        <end position="235"/>
    </location>
</feature>
<evidence type="ECO:0000256" key="8">
    <source>
        <dbReference type="PROSITE-ProRule" id="PRU00339"/>
    </source>
</evidence>
<feature type="chain" id="PRO_5047029237" evidence="9">
    <location>
        <begin position="25"/>
        <end position="473"/>
    </location>
</feature>
<dbReference type="Pfam" id="PF13414">
    <property type="entry name" value="TPR_11"/>
    <property type="match status" value="1"/>
</dbReference>
<evidence type="ECO:0000256" key="1">
    <source>
        <dbReference type="ARBA" id="ARBA00004167"/>
    </source>
</evidence>
<keyword evidence="3" id="KW-0677">Repeat</keyword>
<comment type="similarity">
    <text evidence="7">Belongs to the Tom70 family.</text>
</comment>
<keyword evidence="11" id="KW-1185">Reference proteome</keyword>
<accession>A0ABW1EKZ2</accession>
<feature type="repeat" description="TPR" evidence="8">
    <location>
        <begin position="135"/>
        <end position="168"/>
    </location>
</feature>
<sequence length="473" mass="52493">MIRRPYLANTLTAALLLCTLCAHGQSGESASNLDRYFQQASVDFNAGKFPEAAAILEKLARQVPASFEVHELLGMVYSAQSLNDKAVTQLEEAARLNPGSAAGHVNLAAVLTQTGKADLAAQQFQKALAIEPHNYNANHDLGELYVQDGKPARAIPFLKAAAEIQPEQYDNGYDLAMACLLTDRNTEAETEAHRLLKVKDTAEVHNMLGQIDENTGKFIDSINEFQTAAHMDPSDDNLFGWGSELLLHRTYNPAVEVFQEGVRRYPKSPRMSIGLGMALYSLGKYDESVKALLVAADLDPSDPRGYLFLSKAYDSSPNQAEDVIARFRRYAELQPKNAHAAYYYAMSLWKGKRTEDAGFDPHQIQALLDKAITLDPRMPEAQLQMGNLLSDQHKYADSIPFYQKAIALDASLADAHYRLGQSYVHTDQRDKAKGEIEIYQRLRAQHLAELDRERAEVRQFIYSAKSGAVAGPQ</sequence>
<evidence type="ECO:0000313" key="10">
    <source>
        <dbReference type="EMBL" id="MFC5864526.1"/>
    </source>
</evidence>
<reference evidence="11" key="1">
    <citation type="journal article" date="2019" name="Int. J. Syst. Evol. Microbiol.">
        <title>The Global Catalogue of Microorganisms (GCM) 10K type strain sequencing project: providing services to taxonomists for standard genome sequencing and annotation.</title>
        <authorList>
            <consortium name="The Broad Institute Genomics Platform"/>
            <consortium name="The Broad Institute Genome Sequencing Center for Infectious Disease"/>
            <person name="Wu L."/>
            <person name="Ma J."/>
        </authorList>
    </citation>
    <scope>NUCLEOTIDE SEQUENCE [LARGE SCALE GENOMIC DNA]</scope>
    <source>
        <strain evidence="11">JCM 4087</strain>
    </source>
</reference>
<keyword evidence="4 8" id="KW-0802">TPR repeat</keyword>
<gene>
    <name evidence="10" type="ORF">ACFPT7_19620</name>
</gene>
<feature type="repeat" description="TPR" evidence="8">
    <location>
        <begin position="67"/>
        <end position="100"/>
    </location>
</feature>
<evidence type="ECO:0000256" key="5">
    <source>
        <dbReference type="ARBA" id="ARBA00022989"/>
    </source>
</evidence>
<evidence type="ECO:0000256" key="9">
    <source>
        <dbReference type="SAM" id="SignalP"/>
    </source>
</evidence>
<feature type="repeat" description="TPR" evidence="8">
    <location>
        <begin position="379"/>
        <end position="412"/>
    </location>
</feature>
<feature type="signal peptide" evidence="9">
    <location>
        <begin position="1"/>
        <end position="24"/>
    </location>
</feature>
<evidence type="ECO:0000256" key="7">
    <source>
        <dbReference type="ARBA" id="ARBA00038030"/>
    </source>
</evidence>
<comment type="subcellular location">
    <subcellularLocation>
        <location evidence="1">Membrane</location>
        <topology evidence="1">Single-pass membrane protein</topology>
    </subcellularLocation>
</comment>
<dbReference type="Pfam" id="PF13432">
    <property type="entry name" value="TPR_16"/>
    <property type="match status" value="2"/>
</dbReference>
<dbReference type="SUPFAM" id="SSF48452">
    <property type="entry name" value="TPR-like"/>
    <property type="match status" value="2"/>
</dbReference>